<keyword evidence="3" id="KW-0813">Transport</keyword>
<dbReference type="eggNOG" id="COG0475">
    <property type="taxonomic scope" value="Bacteria"/>
</dbReference>
<comment type="caution">
    <text evidence="11">The sequence shown here is derived from an EMBL/GenBank/DDBJ whole genome shotgun (WGS) entry which is preliminary data.</text>
</comment>
<evidence type="ECO:0000256" key="4">
    <source>
        <dbReference type="ARBA" id="ARBA00022449"/>
    </source>
</evidence>
<gene>
    <name evidence="11" type="ORF">FC39_GL000167</name>
</gene>
<proteinExistence type="inferred from homology"/>
<feature type="transmembrane region" description="Helical" evidence="9">
    <location>
        <begin position="207"/>
        <end position="224"/>
    </location>
</feature>
<dbReference type="Proteomes" id="UP000051223">
    <property type="component" value="Unassembled WGS sequence"/>
</dbReference>
<dbReference type="InterPro" id="IPR036291">
    <property type="entry name" value="NAD(P)-bd_dom_sf"/>
</dbReference>
<dbReference type="SUPFAM" id="SSF116726">
    <property type="entry name" value="TrkA C-terminal domain-like"/>
    <property type="match status" value="1"/>
</dbReference>
<evidence type="ECO:0000313" key="12">
    <source>
        <dbReference type="Proteomes" id="UP000051223"/>
    </source>
</evidence>
<evidence type="ECO:0000256" key="3">
    <source>
        <dbReference type="ARBA" id="ARBA00022448"/>
    </source>
</evidence>
<feature type="transmembrane region" description="Helical" evidence="9">
    <location>
        <begin position="320"/>
        <end position="343"/>
    </location>
</feature>
<dbReference type="PANTHER" id="PTHR43562">
    <property type="entry name" value="NAPA-TYPE SODIUM/HYDROGEN ANTIPORTER"/>
    <property type="match status" value="1"/>
</dbReference>
<evidence type="ECO:0000256" key="1">
    <source>
        <dbReference type="ARBA" id="ARBA00004141"/>
    </source>
</evidence>
<comment type="similarity">
    <text evidence="2">Belongs to the monovalent cation:proton antiporter 2 (CPA2) transporter (TC 2.A.37) family.</text>
</comment>
<dbReference type="Pfam" id="PF02254">
    <property type="entry name" value="TrkA_N"/>
    <property type="match status" value="1"/>
</dbReference>
<feature type="transmembrane region" description="Helical" evidence="9">
    <location>
        <begin position="291"/>
        <end position="308"/>
    </location>
</feature>
<feature type="transmembrane region" description="Helical" evidence="9">
    <location>
        <begin position="245"/>
        <end position="271"/>
    </location>
</feature>
<dbReference type="Gene3D" id="3.30.70.1450">
    <property type="entry name" value="Regulator of K+ conductance, C-terminal domain"/>
    <property type="match status" value="1"/>
</dbReference>
<reference evidence="11 12" key="1">
    <citation type="journal article" date="2015" name="Genome Announc.">
        <title>Expanding the biotechnology potential of lactobacilli through comparative genomics of 213 strains and associated genera.</title>
        <authorList>
            <person name="Sun Z."/>
            <person name="Harris H.M."/>
            <person name="McCann A."/>
            <person name="Guo C."/>
            <person name="Argimon S."/>
            <person name="Zhang W."/>
            <person name="Yang X."/>
            <person name="Jeffery I.B."/>
            <person name="Cooney J.C."/>
            <person name="Kagawa T.F."/>
            <person name="Liu W."/>
            <person name="Song Y."/>
            <person name="Salvetti E."/>
            <person name="Wrobel A."/>
            <person name="Rasinkangas P."/>
            <person name="Parkhill J."/>
            <person name="Rea M.C."/>
            <person name="O'Sullivan O."/>
            <person name="Ritari J."/>
            <person name="Douillard F.P."/>
            <person name="Paul Ross R."/>
            <person name="Yang R."/>
            <person name="Briner A.E."/>
            <person name="Felis G.E."/>
            <person name="de Vos W.M."/>
            <person name="Barrangou R."/>
            <person name="Klaenhammer T.R."/>
            <person name="Caufield P.W."/>
            <person name="Cui Y."/>
            <person name="Zhang H."/>
            <person name="O'Toole P.W."/>
        </authorList>
    </citation>
    <scope>NUCLEOTIDE SEQUENCE [LARGE SCALE GENOMIC DNA]</scope>
    <source>
        <strain evidence="11 12">DSM 5661</strain>
    </source>
</reference>
<feature type="transmembrane region" description="Helical" evidence="9">
    <location>
        <begin position="380"/>
        <end position="400"/>
    </location>
</feature>
<dbReference type="PANTHER" id="PTHR43562:SF1">
    <property type="entry name" value="NA(+)_H(+) ANTIPORTER YJBQ-RELATED"/>
    <property type="match status" value="1"/>
</dbReference>
<dbReference type="eggNOG" id="COG0569">
    <property type="taxonomic scope" value="Bacteria"/>
</dbReference>
<keyword evidence="5 9" id="KW-0812">Transmembrane</keyword>
<dbReference type="Pfam" id="PF02080">
    <property type="entry name" value="TrkA_C"/>
    <property type="match status" value="1"/>
</dbReference>
<evidence type="ECO:0000259" key="10">
    <source>
        <dbReference type="PROSITE" id="PS51202"/>
    </source>
</evidence>
<keyword evidence="8 9" id="KW-0472">Membrane</keyword>
<keyword evidence="4" id="KW-0050">Antiport</keyword>
<dbReference type="InterPro" id="IPR036721">
    <property type="entry name" value="RCK_C_sf"/>
</dbReference>
<sequence length="627" mass="69661">MMRLFLYNQTINKGGKIMAQLSLFLVVLLALVIPIFMARFNVNNVPTAVAEIIVGIVMGSSGFNLISQTHDLSFLSNLGVILLMFLSGMEIDFDLLSKKNNPKSRSQSGKVVDPLPTAGMAFAGVAVMSIILAFLLNKFGLFSEIPLAAIIFMTVALGVVIATLKEKDILGRPIGQTILLTAVMGEVIPLLLLTIYASLHGGNAEKLWLIILLFAAAIFLLWRFRQPYDWFVKVTKATTQLDIRLAFFLIFALVTVAETVGAENILGAFLAGMVMKLLQPSEATKDKLTSIGYGFFIPIFFIMTGVGLNLRRLLAHPEMLVLLPVLVIFLFLAKAPVLAVYMHKFDKRNAFAGGFLTATTITIVLPTLQVARRLHLIDQIHSDVFILAAVIVCIVSPIVFNSNFVLSPEDRIKQRVVMVGANTFTMPIIHDLHDNWYSVKLFTSDENNFNTFKSRADINLIPSLTKEELEKAGGFDGDIFVAAMHDDKLNYALGKMAKEAGVNRVIVRQMQPDAQTINDLEDNNIEVFNFSNVRAALMRALIESPAVYQVMTDTKNVLYSVVVRNTKYTGRQLMDWEFVDKMTVSRIRRDDAWLSPHGSTVIEPGDEIIFSGEFETADEIRQILGKQ</sequence>
<dbReference type="PROSITE" id="PS51202">
    <property type="entry name" value="RCK_C"/>
    <property type="match status" value="1"/>
</dbReference>
<evidence type="ECO:0000256" key="6">
    <source>
        <dbReference type="ARBA" id="ARBA00022989"/>
    </source>
</evidence>
<feature type="transmembrane region" description="Helical" evidence="9">
    <location>
        <begin position="117"/>
        <end position="139"/>
    </location>
</feature>
<dbReference type="GO" id="GO:1902600">
    <property type="term" value="P:proton transmembrane transport"/>
    <property type="evidence" value="ECO:0007669"/>
    <property type="project" value="InterPro"/>
</dbReference>
<dbReference type="Gene3D" id="3.40.50.720">
    <property type="entry name" value="NAD(P)-binding Rossmann-like Domain"/>
    <property type="match status" value="1"/>
</dbReference>
<feature type="transmembrane region" description="Helical" evidence="9">
    <location>
        <begin position="145"/>
        <end position="164"/>
    </location>
</feature>
<dbReference type="Gene3D" id="1.20.1530.20">
    <property type="match status" value="1"/>
</dbReference>
<dbReference type="EMBL" id="AZGI01000087">
    <property type="protein sequence ID" value="KRM37324.1"/>
    <property type="molecule type" value="Genomic_DNA"/>
</dbReference>
<dbReference type="Pfam" id="PF00999">
    <property type="entry name" value="Na_H_Exchanger"/>
    <property type="match status" value="1"/>
</dbReference>
<dbReference type="AlphaFoldDB" id="A0A0R1YEK8"/>
<organism evidence="11 12">
    <name type="scientific">Lactobacillus hamsteri DSM 5661 = JCM 6256</name>
    <dbReference type="NCBI Taxonomy" id="1423754"/>
    <lineage>
        <taxon>Bacteria</taxon>
        <taxon>Bacillati</taxon>
        <taxon>Bacillota</taxon>
        <taxon>Bacilli</taxon>
        <taxon>Lactobacillales</taxon>
        <taxon>Lactobacillaceae</taxon>
        <taxon>Lactobacillus</taxon>
    </lineage>
</organism>
<dbReference type="InterPro" id="IPR003148">
    <property type="entry name" value="RCK_N"/>
</dbReference>
<evidence type="ECO:0000256" key="9">
    <source>
        <dbReference type="SAM" id="Phobius"/>
    </source>
</evidence>
<evidence type="ECO:0000313" key="11">
    <source>
        <dbReference type="EMBL" id="KRM37324.1"/>
    </source>
</evidence>
<evidence type="ECO:0000256" key="2">
    <source>
        <dbReference type="ARBA" id="ARBA00005551"/>
    </source>
</evidence>
<feature type="transmembrane region" description="Helical" evidence="9">
    <location>
        <begin position="74"/>
        <end position="96"/>
    </location>
</feature>
<dbReference type="InterPro" id="IPR006037">
    <property type="entry name" value="RCK_C"/>
</dbReference>
<comment type="subcellular location">
    <subcellularLocation>
        <location evidence="1">Membrane</location>
        <topology evidence="1">Multi-pass membrane protein</topology>
    </subcellularLocation>
</comment>
<feature type="transmembrane region" description="Helical" evidence="9">
    <location>
        <begin position="176"/>
        <end position="195"/>
    </location>
</feature>
<evidence type="ECO:0000256" key="7">
    <source>
        <dbReference type="ARBA" id="ARBA00023065"/>
    </source>
</evidence>
<dbReference type="GO" id="GO:0015297">
    <property type="term" value="F:antiporter activity"/>
    <property type="evidence" value="ECO:0007669"/>
    <property type="project" value="UniProtKB-KW"/>
</dbReference>
<evidence type="ECO:0000256" key="8">
    <source>
        <dbReference type="ARBA" id="ARBA00023136"/>
    </source>
</evidence>
<name>A0A0R1YEK8_9LACO</name>
<keyword evidence="12" id="KW-1185">Reference proteome</keyword>
<dbReference type="GO" id="GO:0008324">
    <property type="term" value="F:monoatomic cation transmembrane transporter activity"/>
    <property type="evidence" value="ECO:0007669"/>
    <property type="project" value="InterPro"/>
</dbReference>
<feature type="domain" description="RCK C-terminal" evidence="10">
    <location>
        <begin position="545"/>
        <end position="626"/>
    </location>
</feature>
<feature type="transmembrane region" description="Helical" evidence="9">
    <location>
        <begin position="349"/>
        <end position="368"/>
    </location>
</feature>
<keyword evidence="6 9" id="KW-1133">Transmembrane helix</keyword>
<dbReference type="STRING" id="1423754.FC39_GL000167"/>
<keyword evidence="7" id="KW-0406">Ion transport</keyword>
<dbReference type="SUPFAM" id="SSF51735">
    <property type="entry name" value="NAD(P)-binding Rossmann-fold domains"/>
    <property type="match status" value="1"/>
</dbReference>
<accession>A0A0R1YEK8</accession>
<dbReference type="PATRIC" id="fig|1423754.3.peg.178"/>
<dbReference type="InterPro" id="IPR006153">
    <property type="entry name" value="Cation/H_exchanger_TM"/>
</dbReference>
<dbReference type="InterPro" id="IPR038770">
    <property type="entry name" value="Na+/solute_symporter_sf"/>
</dbReference>
<evidence type="ECO:0000256" key="5">
    <source>
        <dbReference type="ARBA" id="ARBA00022692"/>
    </source>
</evidence>
<dbReference type="GO" id="GO:0016020">
    <property type="term" value="C:membrane"/>
    <property type="evidence" value="ECO:0007669"/>
    <property type="project" value="UniProtKB-SubCell"/>
</dbReference>
<protein>
    <submittedName>
        <fullName evidence="11">Periplasmic nitrate reductase NapA</fullName>
    </submittedName>
</protein>
<dbReference type="GO" id="GO:0006813">
    <property type="term" value="P:potassium ion transport"/>
    <property type="evidence" value="ECO:0007669"/>
    <property type="project" value="InterPro"/>
</dbReference>